<evidence type="ECO:0000256" key="1">
    <source>
        <dbReference type="SAM" id="SignalP"/>
    </source>
</evidence>
<evidence type="ECO:0008006" key="4">
    <source>
        <dbReference type="Google" id="ProtNLM"/>
    </source>
</evidence>
<feature type="chain" id="PRO_5047385079" description="Outer membrane protein beta-barrel domain-containing protein" evidence="1">
    <location>
        <begin position="21"/>
        <end position="179"/>
    </location>
</feature>
<keyword evidence="1" id="KW-0732">Signal</keyword>
<evidence type="ECO:0000313" key="2">
    <source>
        <dbReference type="EMBL" id="MFH6984055.1"/>
    </source>
</evidence>
<dbReference type="Proteomes" id="UP001610063">
    <property type="component" value="Unassembled WGS sequence"/>
</dbReference>
<sequence>MKIKFYLGFFLLLGITLSHAQYRQSSRSGGLSDKIYFGGGGGFSGGTQYLNLSVSPLVGYKFTEQFSAGLQITYQYTKFGPATASNYGGGPFLRYNFSPKFFGYTQYEYLNFGLLIPGASEPERYHFNSWFVGIGYTEPLGRNMAFNITALYNLLYQDGSNSPYNSPLQFRVGIVAGLF</sequence>
<evidence type="ECO:0000313" key="3">
    <source>
        <dbReference type="Proteomes" id="UP001610063"/>
    </source>
</evidence>
<dbReference type="EMBL" id="JBIPKE010000017">
    <property type="protein sequence ID" value="MFH6984055.1"/>
    <property type="molecule type" value="Genomic_DNA"/>
</dbReference>
<keyword evidence="3" id="KW-1185">Reference proteome</keyword>
<reference evidence="2 3" key="1">
    <citation type="journal article" date="2013" name="Int. J. Syst. Evol. Microbiol.">
        <title>Marinoscillum luteum sp. nov., isolated from marine sediment.</title>
        <authorList>
            <person name="Cha I.T."/>
            <person name="Park S.J."/>
            <person name="Kim S.J."/>
            <person name="Kim J.G."/>
            <person name="Jung M.Y."/>
            <person name="Shin K.S."/>
            <person name="Kwon K.K."/>
            <person name="Yang S.H."/>
            <person name="Seo Y.S."/>
            <person name="Rhee S.K."/>
        </authorList>
    </citation>
    <scope>NUCLEOTIDE SEQUENCE [LARGE SCALE GENOMIC DNA]</scope>
    <source>
        <strain evidence="2 3">KCTC 23939</strain>
    </source>
</reference>
<accession>A0ABW7N8X1</accession>
<feature type="signal peptide" evidence="1">
    <location>
        <begin position="1"/>
        <end position="20"/>
    </location>
</feature>
<name>A0ABW7N8X1_9BACT</name>
<dbReference type="RefSeq" id="WP_395417489.1">
    <property type="nucleotide sequence ID" value="NZ_JBIPKE010000017.1"/>
</dbReference>
<comment type="caution">
    <text evidence="2">The sequence shown here is derived from an EMBL/GenBank/DDBJ whole genome shotgun (WGS) entry which is preliminary data.</text>
</comment>
<protein>
    <recommendedName>
        <fullName evidence="4">Outer membrane protein beta-barrel domain-containing protein</fullName>
    </recommendedName>
</protein>
<organism evidence="2 3">
    <name type="scientific">Marinoscillum luteum</name>
    <dbReference type="NCBI Taxonomy" id="861051"/>
    <lineage>
        <taxon>Bacteria</taxon>
        <taxon>Pseudomonadati</taxon>
        <taxon>Bacteroidota</taxon>
        <taxon>Cytophagia</taxon>
        <taxon>Cytophagales</taxon>
        <taxon>Reichenbachiellaceae</taxon>
        <taxon>Marinoscillum</taxon>
    </lineage>
</organism>
<proteinExistence type="predicted"/>
<gene>
    <name evidence="2" type="ORF">ACHKAR_11430</name>
</gene>